<dbReference type="Proteomes" id="UP000315648">
    <property type="component" value="Unassembled WGS sequence"/>
</dbReference>
<proteinExistence type="inferred from homology"/>
<dbReference type="EMBL" id="VMBG01000004">
    <property type="protein sequence ID" value="TSJ75090.1"/>
    <property type="molecule type" value="Genomic_DNA"/>
</dbReference>
<sequence length="531" mass="59813">MKRENLLMITGFSLLILTFAAASLNIWRRSANEANPNQQIIRLAHWQLEPPVRKAFEQIAKVYMAEHPGVTIEIIAVPERTYAQWFMTRLVGGFAPDLIEMRNNDSAIISRYFIPLTDWIEKPNPYNAGNPIADFSWRNTFIDGLDNDAAYHPQLLDYYGVPVSQFTNRFIYNRTLWRELLGNTPPPKTYAELVEVCQRFTAEAKKSTRKVVPFLSSVYHANAVYQRLSSSQTQKLTTQLYGSPLHSVTNNEFGLDYVRNRWSMDTPEIVSGLEIMRDVSTLFQPGYEAISREDCVFKFLQGGALMVYTGSWDYGSFEDQAAFDLGVFDLPVPAPGTSGYGEFVLGQPSEGSVSTSATFSLTRQSKYPEIAVDFLQFLTSQRGNRLFAEASGWLPAIVGVEPSNELKPFYPQLKGVRNGPEFSTLGLQNAGRVIGNERNKLLGPNGTVEAYRNSLKANLGDAIREDLTRAVIQQNKVVQRQDSVIAAFSQELRTTPENERLLSKLRENEESQTLLETLTAWTSLNLAEPVR</sequence>
<comment type="caution">
    <text evidence="3">The sequence shown here is derived from an EMBL/GenBank/DDBJ whole genome shotgun (WGS) entry which is preliminary data.</text>
</comment>
<keyword evidence="4" id="KW-1185">Reference proteome</keyword>
<dbReference type="InterPro" id="IPR006059">
    <property type="entry name" value="SBP"/>
</dbReference>
<organism evidence="3 4">
    <name type="scientific">Rariglobus hedericola</name>
    <dbReference type="NCBI Taxonomy" id="2597822"/>
    <lineage>
        <taxon>Bacteria</taxon>
        <taxon>Pseudomonadati</taxon>
        <taxon>Verrucomicrobiota</taxon>
        <taxon>Opitutia</taxon>
        <taxon>Opitutales</taxon>
        <taxon>Opitutaceae</taxon>
        <taxon>Rariglobus</taxon>
    </lineage>
</organism>
<dbReference type="SUPFAM" id="SSF53850">
    <property type="entry name" value="Periplasmic binding protein-like II"/>
    <property type="match status" value="1"/>
</dbReference>
<reference evidence="3 4" key="1">
    <citation type="submission" date="2019-07" db="EMBL/GenBank/DDBJ databases">
        <title>Description of 53C-WASEF.</title>
        <authorList>
            <person name="Pitt A."/>
            <person name="Hahn M.W."/>
        </authorList>
    </citation>
    <scope>NUCLEOTIDE SEQUENCE [LARGE SCALE GENOMIC DNA]</scope>
    <source>
        <strain evidence="3 4">53C-WASEF</strain>
    </source>
</reference>
<comment type="subcellular location">
    <subcellularLocation>
        <location evidence="1">Periplasm</location>
    </subcellularLocation>
</comment>
<dbReference type="Pfam" id="PF01547">
    <property type="entry name" value="SBP_bac_1"/>
    <property type="match status" value="1"/>
</dbReference>
<dbReference type="PANTHER" id="PTHR43649">
    <property type="entry name" value="ARABINOSE-BINDING PROTEIN-RELATED"/>
    <property type="match status" value="1"/>
</dbReference>
<evidence type="ECO:0000313" key="3">
    <source>
        <dbReference type="EMBL" id="TSJ75090.1"/>
    </source>
</evidence>
<evidence type="ECO:0000313" key="4">
    <source>
        <dbReference type="Proteomes" id="UP000315648"/>
    </source>
</evidence>
<dbReference type="GO" id="GO:0042597">
    <property type="term" value="C:periplasmic space"/>
    <property type="evidence" value="ECO:0007669"/>
    <property type="project" value="UniProtKB-SubCell"/>
</dbReference>
<dbReference type="InterPro" id="IPR050490">
    <property type="entry name" value="Bact_solute-bd_prot1"/>
</dbReference>
<protein>
    <submittedName>
        <fullName evidence="3">Extracellular solute-binding protein</fullName>
    </submittedName>
</protein>
<dbReference type="Gene3D" id="3.40.190.10">
    <property type="entry name" value="Periplasmic binding protein-like II"/>
    <property type="match status" value="1"/>
</dbReference>
<evidence type="ECO:0000256" key="2">
    <source>
        <dbReference type="ARBA" id="ARBA00008520"/>
    </source>
</evidence>
<name>A0A556QEL4_9BACT</name>
<dbReference type="RefSeq" id="WP_144354232.1">
    <property type="nucleotide sequence ID" value="NZ_CBCRVV010000010.1"/>
</dbReference>
<dbReference type="OrthoDB" id="178890at2"/>
<gene>
    <name evidence="3" type="ORF">FPL22_16975</name>
</gene>
<accession>A0A556QEL4</accession>
<comment type="similarity">
    <text evidence="2">Belongs to the bacterial solute-binding protein 1 family.</text>
</comment>
<evidence type="ECO:0000256" key="1">
    <source>
        <dbReference type="ARBA" id="ARBA00004418"/>
    </source>
</evidence>
<dbReference type="AlphaFoldDB" id="A0A556QEL4"/>